<evidence type="ECO:0000313" key="8">
    <source>
        <dbReference type="EMBL" id="PNW73260.1"/>
    </source>
</evidence>
<feature type="transmembrane region" description="Helical" evidence="6">
    <location>
        <begin position="153"/>
        <end position="176"/>
    </location>
</feature>
<dbReference type="GO" id="GO:0015297">
    <property type="term" value="F:antiporter activity"/>
    <property type="evidence" value="ECO:0007669"/>
    <property type="project" value="InterPro"/>
</dbReference>
<dbReference type="Pfam" id="PF01554">
    <property type="entry name" value="MatE"/>
    <property type="match status" value="2"/>
</dbReference>
<name>A0A2K3CYB0_CHLRE</name>
<dbReference type="InterPro" id="IPR002528">
    <property type="entry name" value="MATE_fam"/>
</dbReference>
<feature type="transmembrane region" description="Helical" evidence="6">
    <location>
        <begin position="408"/>
        <end position="426"/>
    </location>
</feature>
<evidence type="ECO:0000256" key="1">
    <source>
        <dbReference type="ARBA" id="ARBA00004141"/>
    </source>
</evidence>
<feature type="region of interest" description="Disordered" evidence="7">
    <location>
        <begin position="1"/>
        <end position="49"/>
    </location>
</feature>
<dbReference type="GO" id="GO:0016020">
    <property type="term" value="C:membrane"/>
    <property type="evidence" value="ECO:0000318"/>
    <property type="project" value="GO_Central"/>
</dbReference>
<dbReference type="GeneID" id="5718399"/>
<feature type="compositionally biased region" description="Low complexity" evidence="7">
    <location>
        <begin position="1"/>
        <end position="15"/>
    </location>
</feature>
<comment type="similarity">
    <text evidence="2 6">Belongs to the multi antimicrobial extrusion (MATE) (TC 2.A.66.1) family.</text>
</comment>
<sequence length="514" mass="54089">MTTGGAAAAGSSVAAEAEEPSLRQPLLSAADAEAAVEPPQKQHQQQPPELEIKASHHGESAGVFQDMAAQASLAWPLVLNLLAAYSTSIISFSFVGHLGTLELAGAALGNSFVGITARYVLQGLCGALDTQAAQAYGAGNYAALGPIFRRTLLFLWLHCLPMTALMLAAPALLRLLSRDEQLAGMAHKYILALIPAIWLDALARPLNRILVAQRISKPQMVISLAIVPLHLLTTYTLIFPLKLGYVGAALAVAASNGYQCVFTTAYILWSGLAPRVFGGEWSRVMSGWGSMAALAYPAAVMRVAESAAFSAMTVAAAALPDSDRSVAAISVAFSTCAVFYMPFNAFGMTACTQVGNFLGAGDGRGARTAALASALMGPLLWAAPAVLLLEPHCRMAVISVFTSSQDPVLLGLLQRLMLLVAAVNFFDGCQTILTGVVEGAGKQLHGSYTNLVVFYCLAVPLALWLGFSRGMGVVGMWAGMCLGSVLQAIAYGTIVVLIKWDREAERVAARQTRM</sequence>
<feature type="transmembrane region" description="Helical" evidence="6">
    <location>
        <begin position="325"/>
        <end position="347"/>
    </location>
</feature>
<evidence type="ECO:0000256" key="5">
    <source>
        <dbReference type="ARBA" id="ARBA00023136"/>
    </source>
</evidence>
<accession>A0A2K3CYB0</accession>
<evidence type="ECO:0000256" key="7">
    <source>
        <dbReference type="SAM" id="MobiDB-lite"/>
    </source>
</evidence>
<keyword evidence="3 6" id="KW-0812">Transmembrane</keyword>
<dbReference type="GO" id="GO:1990961">
    <property type="term" value="P:xenobiotic detoxification by transmembrane export across the plasma membrane"/>
    <property type="evidence" value="ECO:0007669"/>
    <property type="project" value="InterPro"/>
</dbReference>
<dbReference type="GO" id="GO:0022857">
    <property type="term" value="F:transmembrane transporter activity"/>
    <property type="evidence" value="ECO:0000318"/>
    <property type="project" value="GO_Central"/>
</dbReference>
<keyword evidence="5 6" id="KW-0472">Membrane</keyword>
<dbReference type="PANTHER" id="PTHR11206">
    <property type="entry name" value="MULTIDRUG RESISTANCE PROTEIN"/>
    <property type="match status" value="1"/>
</dbReference>
<evidence type="ECO:0000313" key="9">
    <source>
        <dbReference type="Proteomes" id="UP000006906"/>
    </source>
</evidence>
<dbReference type="FunCoup" id="A0A2K3CYB0">
    <property type="interactions" value="293"/>
</dbReference>
<feature type="transmembrane region" description="Helical" evidence="6">
    <location>
        <begin position="368"/>
        <end position="388"/>
    </location>
</feature>
<protein>
    <recommendedName>
        <fullName evidence="6">Protein DETOXIFICATION</fullName>
    </recommendedName>
    <alternativeName>
        <fullName evidence="6">Multidrug and toxic compound extrusion protein</fullName>
    </alternativeName>
</protein>
<feature type="transmembrane region" description="Helical" evidence="6">
    <location>
        <begin position="293"/>
        <end position="319"/>
    </location>
</feature>
<dbReference type="InterPro" id="IPR045069">
    <property type="entry name" value="MATE_euk"/>
</dbReference>
<evidence type="ECO:0000256" key="4">
    <source>
        <dbReference type="ARBA" id="ARBA00022989"/>
    </source>
</evidence>
<evidence type="ECO:0000256" key="3">
    <source>
        <dbReference type="ARBA" id="ARBA00022692"/>
    </source>
</evidence>
<dbReference type="RefSeq" id="XP_042916937.1">
    <property type="nucleotide sequence ID" value="XM_043070264.1"/>
</dbReference>
<dbReference type="Gramene" id="PNW73260">
    <property type="protein sequence ID" value="PNW73260"/>
    <property type="gene ID" value="CHLRE_14g625350v5"/>
</dbReference>
<dbReference type="CDD" id="cd13132">
    <property type="entry name" value="MATE_eukaryotic"/>
    <property type="match status" value="1"/>
</dbReference>
<dbReference type="EMBL" id="CM008975">
    <property type="protein sequence ID" value="PNW73260.1"/>
    <property type="molecule type" value="Genomic_DNA"/>
</dbReference>
<feature type="transmembrane region" description="Helical" evidence="6">
    <location>
        <begin position="245"/>
        <end position="272"/>
    </location>
</feature>
<proteinExistence type="inferred from homology"/>
<dbReference type="STRING" id="3055.A0A2K3CYB0"/>
<keyword evidence="9" id="KW-1185">Reference proteome</keyword>
<dbReference type="InParanoid" id="A0A2K3CYB0"/>
<comment type="caution">
    <text evidence="6">Lacks conserved residue(s) required for the propagation of feature annotation.</text>
</comment>
<dbReference type="AlphaFoldDB" id="A0A2K3CYB0"/>
<evidence type="ECO:0000256" key="6">
    <source>
        <dbReference type="RuleBase" id="RU004914"/>
    </source>
</evidence>
<keyword evidence="4 6" id="KW-1133">Transmembrane helix</keyword>
<dbReference type="KEGG" id="cre:CHLRE_14g625350v5"/>
<feature type="compositionally biased region" description="Low complexity" evidence="7">
    <location>
        <begin position="38"/>
        <end position="48"/>
    </location>
</feature>
<dbReference type="OrthoDB" id="2126698at2759"/>
<evidence type="ECO:0000256" key="2">
    <source>
        <dbReference type="ARBA" id="ARBA00010199"/>
    </source>
</evidence>
<dbReference type="NCBIfam" id="TIGR00797">
    <property type="entry name" value="matE"/>
    <property type="match status" value="1"/>
</dbReference>
<gene>
    <name evidence="8" type="ORF">CHLRE_14g625350v5</name>
</gene>
<feature type="transmembrane region" description="Helical" evidence="6">
    <location>
        <begin position="473"/>
        <end position="498"/>
    </location>
</feature>
<dbReference type="GO" id="GO:0042910">
    <property type="term" value="F:xenobiotic transmembrane transporter activity"/>
    <property type="evidence" value="ECO:0007669"/>
    <property type="project" value="InterPro"/>
</dbReference>
<comment type="subcellular location">
    <subcellularLocation>
        <location evidence="1">Membrane</location>
        <topology evidence="1">Multi-pass membrane protein</topology>
    </subcellularLocation>
</comment>
<dbReference type="PaxDb" id="3055-EDP03732"/>
<organism evidence="8 9">
    <name type="scientific">Chlamydomonas reinhardtii</name>
    <name type="common">Chlamydomonas smithii</name>
    <dbReference type="NCBI Taxonomy" id="3055"/>
    <lineage>
        <taxon>Eukaryota</taxon>
        <taxon>Viridiplantae</taxon>
        <taxon>Chlorophyta</taxon>
        <taxon>core chlorophytes</taxon>
        <taxon>Chlorophyceae</taxon>
        <taxon>CS clade</taxon>
        <taxon>Chlamydomonadales</taxon>
        <taxon>Chlamydomonadaceae</taxon>
        <taxon>Chlamydomonas</taxon>
    </lineage>
</organism>
<feature type="transmembrane region" description="Helical" evidence="6">
    <location>
        <begin position="447"/>
        <end position="467"/>
    </location>
</feature>
<dbReference type="ExpressionAtlas" id="A0A2K3CYB0">
    <property type="expression patterns" value="baseline and differential"/>
</dbReference>
<feature type="transmembrane region" description="Helical" evidence="6">
    <location>
        <begin position="220"/>
        <end position="239"/>
    </location>
</feature>
<dbReference type="Proteomes" id="UP000006906">
    <property type="component" value="Chromosome 14"/>
</dbReference>
<reference evidence="8 9" key="1">
    <citation type="journal article" date="2007" name="Science">
        <title>The Chlamydomonas genome reveals the evolution of key animal and plant functions.</title>
        <authorList>
            <person name="Merchant S.S."/>
            <person name="Prochnik S.E."/>
            <person name="Vallon O."/>
            <person name="Harris E.H."/>
            <person name="Karpowicz S.J."/>
            <person name="Witman G.B."/>
            <person name="Terry A."/>
            <person name="Salamov A."/>
            <person name="Fritz-Laylin L.K."/>
            <person name="Marechal-Drouard L."/>
            <person name="Marshall W.F."/>
            <person name="Qu L.H."/>
            <person name="Nelson D.R."/>
            <person name="Sanderfoot A.A."/>
            <person name="Spalding M.H."/>
            <person name="Kapitonov V.V."/>
            <person name="Ren Q."/>
            <person name="Ferris P."/>
            <person name="Lindquist E."/>
            <person name="Shapiro H."/>
            <person name="Lucas S.M."/>
            <person name="Grimwood J."/>
            <person name="Schmutz J."/>
            <person name="Cardol P."/>
            <person name="Cerutti H."/>
            <person name="Chanfreau G."/>
            <person name="Chen C.L."/>
            <person name="Cognat V."/>
            <person name="Croft M.T."/>
            <person name="Dent R."/>
            <person name="Dutcher S."/>
            <person name="Fernandez E."/>
            <person name="Fukuzawa H."/>
            <person name="Gonzalez-Ballester D."/>
            <person name="Gonzalez-Halphen D."/>
            <person name="Hallmann A."/>
            <person name="Hanikenne M."/>
            <person name="Hippler M."/>
            <person name="Inwood W."/>
            <person name="Jabbari K."/>
            <person name="Kalanon M."/>
            <person name="Kuras R."/>
            <person name="Lefebvre P.A."/>
            <person name="Lemaire S.D."/>
            <person name="Lobanov A.V."/>
            <person name="Lohr M."/>
            <person name="Manuell A."/>
            <person name="Meier I."/>
            <person name="Mets L."/>
            <person name="Mittag M."/>
            <person name="Mittelmeier T."/>
            <person name="Moroney J.V."/>
            <person name="Moseley J."/>
            <person name="Napoli C."/>
            <person name="Nedelcu A.M."/>
            <person name="Niyogi K."/>
            <person name="Novoselov S.V."/>
            <person name="Paulsen I.T."/>
            <person name="Pazour G."/>
            <person name="Purton S."/>
            <person name="Ral J.P."/>
            <person name="Riano-Pachon D.M."/>
            <person name="Riekhof W."/>
            <person name="Rymarquis L."/>
            <person name="Schroda M."/>
            <person name="Stern D."/>
            <person name="Umen J."/>
            <person name="Willows R."/>
            <person name="Wilson N."/>
            <person name="Zimmer S.L."/>
            <person name="Allmer J."/>
            <person name="Balk J."/>
            <person name="Bisova K."/>
            <person name="Chen C.J."/>
            <person name="Elias M."/>
            <person name="Gendler K."/>
            <person name="Hauser C."/>
            <person name="Lamb M.R."/>
            <person name="Ledford H."/>
            <person name="Long J.C."/>
            <person name="Minagawa J."/>
            <person name="Page M.D."/>
            <person name="Pan J."/>
            <person name="Pootakham W."/>
            <person name="Roje S."/>
            <person name="Rose A."/>
            <person name="Stahlberg E."/>
            <person name="Terauchi A.M."/>
            <person name="Yang P."/>
            <person name="Ball S."/>
            <person name="Bowler C."/>
            <person name="Dieckmann C.L."/>
            <person name="Gladyshev V.N."/>
            <person name="Green P."/>
            <person name="Jorgensen R."/>
            <person name="Mayfield S."/>
            <person name="Mueller-Roeber B."/>
            <person name="Rajamani S."/>
            <person name="Sayre R.T."/>
            <person name="Brokstein P."/>
            <person name="Dubchak I."/>
            <person name="Goodstein D."/>
            <person name="Hornick L."/>
            <person name="Huang Y.W."/>
            <person name="Jhaveri J."/>
            <person name="Luo Y."/>
            <person name="Martinez D."/>
            <person name="Ngau W.C."/>
            <person name="Otillar B."/>
            <person name="Poliakov A."/>
            <person name="Porter A."/>
            <person name="Szajkowski L."/>
            <person name="Werner G."/>
            <person name="Zhou K."/>
            <person name="Grigoriev I.V."/>
            <person name="Rokhsar D.S."/>
            <person name="Grossman A.R."/>
        </authorList>
    </citation>
    <scope>NUCLEOTIDE SEQUENCE [LARGE SCALE GENOMIC DNA]</scope>
    <source>
        <strain evidence="9">CC-503</strain>
    </source>
</reference>